<dbReference type="FunFam" id="3.30.40.10:FF:000919">
    <property type="entry name" value="Bccti6"/>
    <property type="match status" value="1"/>
</dbReference>
<dbReference type="EMBL" id="VNKQ01000020">
    <property type="protein sequence ID" value="KAG0644986.1"/>
    <property type="molecule type" value="Genomic_DNA"/>
</dbReference>
<dbReference type="PANTHER" id="PTHR47793">
    <property type="entry name" value="HISTONE DEACETYLASE COMPLEX SUBUNIT CTI6"/>
    <property type="match status" value="1"/>
</dbReference>
<dbReference type="GO" id="GO:0033698">
    <property type="term" value="C:Rpd3L complex"/>
    <property type="evidence" value="ECO:0007669"/>
    <property type="project" value="TreeGrafter"/>
</dbReference>
<feature type="compositionally biased region" description="Polar residues" evidence="4">
    <location>
        <begin position="307"/>
        <end position="335"/>
    </location>
</feature>
<dbReference type="InterPro" id="IPR013083">
    <property type="entry name" value="Znf_RING/FYVE/PHD"/>
</dbReference>
<feature type="compositionally biased region" description="Basic residues" evidence="4">
    <location>
        <begin position="435"/>
        <end position="450"/>
    </location>
</feature>
<dbReference type="GO" id="GO:0070210">
    <property type="term" value="C:Rpd3L-Expanded complex"/>
    <property type="evidence" value="ECO:0007669"/>
    <property type="project" value="TreeGrafter"/>
</dbReference>
<dbReference type="GO" id="GO:0061186">
    <property type="term" value="P:negative regulation of silent mating-type cassette heterochromatin formation"/>
    <property type="evidence" value="ECO:0007669"/>
    <property type="project" value="TreeGrafter"/>
</dbReference>
<dbReference type="InterPro" id="IPR053051">
    <property type="entry name" value="HDAC_complex_subunit"/>
</dbReference>
<dbReference type="PROSITE" id="PS01359">
    <property type="entry name" value="ZF_PHD_1"/>
    <property type="match status" value="1"/>
</dbReference>
<gene>
    <name evidence="6" type="ORF">D0Z07_9228</name>
</gene>
<proteinExistence type="predicted"/>
<feature type="compositionally biased region" description="Basic and acidic residues" evidence="4">
    <location>
        <begin position="265"/>
        <end position="280"/>
    </location>
</feature>
<dbReference type="Gene3D" id="3.30.40.10">
    <property type="entry name" value="Zinc/RING finger domain, C3HC4 (zinc finger)"/>
    <property type="match status" value="1"/>
</dbReference>
<evidence type="ECO:0000313" key="6">
    <source>
        <dbReference type="EMBL" id="KAG0644986.1"/>
    </source>
</evidence>
<dbReference type="InterPro" id="IPR003903">
    <property type="entry name" value="UIM_dom"/>
</dbReference>
<dbReference type="Proteomes" id="UP000785200">
    <property type="component" value="Unassembled WGS sequence"/>
</dbReference>
<feature type="compositionally biased region" description="Basic and acidic residues" evidence="4">
    <location>
        <begin position="349"/>
        <end position="365"/>
    </location>
</feature>
<evidence type="ECO:0000256" key="1">
    <source>
        <dbReference type="ARBA" id="ARBA00022723"/>
    </source>
</evidence>
<keyword evidence="2" id="KW-0863">Zinc-finger</keyword>
<feature type="compositionally biased region" description="Basic and acidic residues" evidence="4">
    <location>
        <begin position="81"/>
        <end position="97"/>
    </location>
</feature>
<evidence type="ECO:0000256" key="4">
    <source>
        <dbReference type="SAM" id="MobiDB-lite"/>
    </source>
</evidence>
<keyword evidence="3" id="KW-0862">Zinc</keyword>
<dbReference type="GO" id="GO:0061188">
    <property type="term" value="P:negative regulation of rDNA heterochromatin formation"/>
    <property type="evidence" value="ECO:0007669"/>
    <property type="project" value="TreeGrafter"/>
</dbReference>
<feature type="region of interest" description="Disordered" evidence="4">
    <location>
        <begin position="222"/>
        <end position="510"/>
    </location>
</feature>
<dbReference type="SMART" id="SM00249">
    <property type="entry name" value="PHD"/>
    <property type="match status" value="1"/>
</dbReference>
<dbReference type="PANTHER" id="PTHR47793:SF1">
    <property type="entry name" value="HISTONE DEACETYLASE COMPLEX SUBUNIT CTI6"/>
    <property type="match status" value="1"/>
</dbReference>
<evidence type="ECO:0000313" key="7">
    <source>
        <dbReference type="Proteomes" id="UP000785200"/>
    </source>
</evidence>
<protein>
    <submittedName>
        <fullName evidence="6">Histone deacetylase complex subunit cti6</fullName>
    </submittedName>
</protein>
<feature type="region of interest" description="Disordered" evidence="4">
    <location>
        <begin position="1"/>
        <end position="107"/>
    </location>
</feature>
<evidence type="ECO:0000256" key="2">
    <source>
        <dbReference type="ARBA" id="ARBA00022771"/>
    </source>
</evidence>
<evidence type="ECO:0000256" key="3">
    <source>
        <dbReference type="ARBA" id="ARBA00022833"/>
    </source>
</evidence>
<dbReference type="SUPFAM" id="SSF57903">
    <property type="entry name" value="FYVE/PHD zinc finger"/>
    <property type="match status" value="1"/>
</dbReference>
<dbReference type="InterPro" id="IPR011011">
    <property type="entry name" value="Znf_FYVE_PHD"/>
</dbReference>
<evidence type="ECO:0000259" key="5">
    <source>
        <dbReference type="SMART" id="SM00249"/>
    </source>
</evidence>
<comment type="caution">
    <text evidence="6">The sequence shown here is derived from an EMBL/GenBank/DDBJ whole genome shotgun (WGS) entry which is preliminary data.</text>
</comment>
<feature type="compositionally biased region" description="Basic and acidic residues" evidence="4">
    <location>
        <begin position="291"/>
        <end position="303"/>
    </location>
</feature>
<sequence length="608" mass="67198">MDSTRRSSRAARSSHPIQSNAHHSSASSNSSGRADRATRSHQKTESPRKSTPTASLSSEPPDDSIPTVPEDTIQTRRKRARGDEKDSKGSKVQKIEAEMSNGLEEEAEDDGNVRCICGYDDYPGPPPFGDDDSRHGVRQGIEEPMFTVADVTEELSGFFLQCDICKVWQHGGCVGIMNEEASPDEYFCEECRKDLHKIFTAPNEQRYSHYLPLYQIYSRTTSRAASFSKDGTRSPRGGRASSSLQSAKRRSTMNSRDAAYDEEEQLRRAIEASKGEKSESTDGGVQRGKRGRSDSEEKNEGVKRQRTNSASPSPSREQRRFTSQAADSDEGTNVRSGVAKKIRGAAARNHREKELRGEKEKLRLEAKKKREGRAERRRVDRLLTRPKESEPPEETFLVAQLSAKKSNEVAVQAFDPPSSQVAIPDTPLASQPSASHRKGGRPPNSRKGKLGKNQYTKDRDPQQEVEDLSPGRSQSRDVPRNDENGVHSARGSINEGKPSKSKAGSSRITMSDMKKRVAAILDFISRTQLELASEPISPASGDAAEKLMLGIVEGLPMIKVNGNQAASGGMDSVDGGNRVIERDFKDMSCLEMMDALTRQLVKWQNEFI</sequence>
<reference evidence="6" key="1">
    <citation type="submission" date="2019-07" db="EMBL/GenBank/DDBJ databases">
        <title>Hyphodiscus hymeniophilus genome sequencing and assembly.</title>
        <authorList>
            <person name="Kramer G."/>
            <person name="Nodwell J."/>
        </authorList>
    </citation>
    <scope>NUCLEOTIDE SEQUENCE</scope>
    <source>
        <strain evidence="6">ATCC 34498</strain>
    </source>
</reference>
<dbReference type="PROSITE" id="PS50330">
    <property type="entry name" value="UIM"/>
    <property type="match status" value="1"/>
</dbReference>
<feature type="compositionally biased region" description="Basic and acidic residues" evidence="4">
    <location>
        <begin position="372"/>
        <end position="390"/>
    </location>
</feature>
<dbReference type="Pfam" id="PF20826">
    <property type="entry name" value="PHD_5"/>
    <property type="match status" value="1"/>
</dbReference>
<accession>A0A9P6SPE0</accession>
<dbReference type="AlphaFoldDB" id="A0A9P6SPE0"/>
<dbReference type="InterPro" id="IPR019786">
    <property type="entry name" value="Zinc_finger_PHD-type_CS"/>
</dbReference>
<keyword evidence="7" id="KW-1185">Reference proteome</keyword>
<organism evidence="6 7">
    <name type="scientific">Hyphodiscus hymeniophilus</name>
    <dbReference type="NCBI Taxonomy" id="353542"/>
    <lineage>
        <taxon>Eukaryota</taxon>
        <taxon>Fungi</taxon>
        <taxon>Dikarya</taxon>
        <taxon>Ascomycota</taxon>
        <taxon>Pezizomycotina</taxon>
        <taxon>Leotiomycetes</taxon>
        <taxon>Helotiales</taxon>
        <taxon>Hyphodiscaceae</taxon>
        <taxon>Hyphodiscus</taxon>
    </lineage>
</organism>
<keyword evidence="1" id="KW-0479">Metal-binding</keyword>
<feature type="domain" description="Zinc finger PHD-type" evidence="5">
    <location>
        <begin position="114"/>
        <end position="192"/>
    </location>
</feature>
<feature type="compositionally biased region" description="Basic and acidic residues" evidence="4">
    <location>
        <begin position="33"/>
        <end position="48"/>
    </location>
</feature>
<dbReference type="InterPro" id="IPR001965">
    <property type="entry name" value="Znf_PHD"/>
</dbReference>
<name>A0A9P6SPE0_9HELO</name>
<feature type="compositionally biased region" description="Polar residues" evidence="4">
    <location>
        <begin position="49"/>
        <end position="58"/>
    </location>
</feature>
<dbReference type="GO" id="GO:0008270">
    <property type="term" value="F:zinc ion binding"/>
    <property type="evidence" value="ECO:0007669"/>
    <property type="project" value="UniProtKB-KW"/>
</dbReference>
<dbReference type="OrthoDB" id="418595at2759"/>
<feature type="compositionally biased region" description="Low complexity" evidence="4">
    <location>
        <begin position="10"/>
        <end position="31"/>
    </location>
</feature>
<feature type="compositionally biased region" description="Basic and acidic residues" evidence="4">
    <location>
        <begin position="474"/>
        <end position="485"/>
    </location>
</feature>